<evidence type="ECO:0000313" key="3">
    <source>
        <dbReference type="EMBL" id="WVX66479.1"/>
    </source>
</evidence>
<keyword evidence="2" id="KW-0479">Metal-binding</keyword>
<sequence length="237" mass="27003">MLKRSFLFLTLSSFLVACSSHYDRKEIKAGFETDCESSERKSKMTQLPDYTVINDETCENRNVLIVPAKTLKFPLSEEDQNDVKILEAKYDQEENCAGLAAPQIGIGKRAIVFEVHDDPELKKWRPDLTDSMPKTIWINPSYEPLSEETHTDYEGCFSVNDLAGPVARFKSIRYEGYTPEGQKMEGVAHGFLARVIQHEVDHTNGICFIHRVEDGKLMSIEAYRAMRAKAMEEGRND</sequence>
<dbReference type="Pfam" id="PF01327">
    <property type="entry name" value="Pep_deformylase"/>
    <property type="match status" value="1"/>
</dbReference>
<dbReference type="PANTHER" id="PTHR10458:SF22">
    <property type="entry name" value="PEPTIDE DEFORMYLASE"/>
    <property type="match status" value="1"/>
</dbReference>
<dbReference type="Proteomes" id="UP001330434">
    <property type="component" value="Chromosome"/>
</dbReference>
<feature type="binding site" evidence="2">
    <location>
        <position position="202"/>
    </location>
    <ligand>
        <name>Fe cation</name>
        <dbReference type="ChEBI" id="CHEBI:24875"/>
    </ligand>
</feature>
<reference evidence="3 4" key="1">
    <citation type="journal article" date="2024" name="Environ. Microbiol.">
        <title>Novel evolutionary insights on the interactions of the Holosporales (Alphaproteobacteria) with eukaryotic hosts from comparative genomics.</title>
        <authorList>
            <person name="Giovannini M."/>
            <person name="Petroni G."/>
            <person name="Castelli M."/>
        </authorList>
    </citation>
    <scope>NUCLEOTIDE SEQUENCE [LARGE SCALE GENOMIC DNA]</scope>
    <source>
        <strain evidence="3 4">US_Bl 15I1</strain>
    </source>
</reference>
<evidence type="ECO:0000256" key="1">
    <source>
        <dbReference type="ARBA" id="ARBA00010759"/>
    </source>
</evidence>
<keyword evidence="2" id="KW-0408">Iron</keyword>
<dbReference type="InterPro" id="IPR023635">
    <property type="entry name" value="Peptide_deformylase"/>
</dbReference>
<dbReference type="PANTHER" id="PTHR10458">
    <property type="entry name" value="PEPTIDE DEFORMYLASE"/>
    <property type="match status" value="1"/>
</dbReference>
<accession>A0ABZ2C6C3</accession>
<feature type="active site" evidence="2">
    <location>
        <position position="199"/>
    </location>
</feature>
<gene>
    <name evidence="2" type="primary">def</name>
    <name evidence="3" type="ORF">Bealeia1_00657</name>
</gene>
<keyword evidence="2" id="KW-0378">Hydrolase</keyword>
<dbReference type="Gene3D" id="3.90.45.10">
    <property type="entry name" value="Peptide deformylase"/>
    <property type="match status" value="1"/>
</dbReference>
<dbReference type="PRINTS" id="PR01576">
    <property type="entry name" value="PDEFORMYLASE"/>
</dbReference>
<name>A0ABZ2C6C3_9PROT</name>
<evidence type="ECO:0000313" key="4">
    <source>
        <dbReference type="Proteomes" id="UP001330434"/>
    </source>
</evidence>
<evidence type="ECO:0000256" key="2">
    <source>
        <dbReference type="HAMAP-Rule" id="MF_00163"/>
    </source>
</evidence>
<feature type="binding site" evidence="2">
    <location>
        <position position="156"/>
    </location>
    <ligand>
        <name>Fe cation</name>
        <dbReference type="ChEBI" id="CHEBI:24875"/>
    </ligand>
</feature>
<dbReference type="CDD" id="cd00487">
    <property type="entry name" value="Pep_deformylase"/>
    <property type="match status" value="1"/>
</dbReference>
<comment type="catalytic activity">
    <reaction evidence="2">
        <text>N-terminal N-formyl-L-methionyl-[peptide] + H2O = N-terminal L-methionyl-[peptide] + formate</text>
        <dbReference type="Rhea" id="RHEA:24420"/>
        <dbReference type="Rhea" id="RHEA-COMP:10639"/>
        <dbReference type="Rhea" id="RHEA-COMP:10640"/>
        <dbReference type="ChEBI" id="CHEBI:15377"/>
        <dbReference type="ChEBI" id="CHEBI:15740"/>
        <dbReference type="ChEBI" id="CHEBI:49298"/>
        <dbReference type="ChEBI" id="CHEBI:64731"/>
        <dbReference type="EC" id="3.5.1.88"/>
    </reaction>
</comment>
<dbReference type="InterPro" id="IPR036821">
    <property type="entry name" value="Peptide_deformylase_sf"/>
</dbReference>
<dbReference type="PROSITE" id="PS51257">
    <property type="entry name" value="PROKAR_LIPOPROTEIN"/>
    <property type="match status" value="1"/>
</dbReference>
<dbReference type="EMBL" id="CP133270">
    <property type="protein sequence ID" value="WVX66479.1"/>
    <property type="molecule type" value="Genomic_DNA"/>
</dbReference>
<comment type="function">
    <text evidence="2">Removes the formyl group from the N-terminal Met of newly synthesized proteins. Requires at least a dipeptide for an efficient rate of reaction. N-terminal L-methionine is a prerequisite for activity but the enzyme has broad specificity at other positions.</text>
</comment>
<keyword evidence="2" id="KW-0648">Protein biosynthesis</keyword>
<feature type="binding site" evidence="2">
    <location>
        <position position="198"/>
    </location>
    <ligand>
        <name>Fe cation</name>
        <dbReference type="ChEBI" id="CHEBI:24875"/>
    </ligand>
</feature>
<organism evidence="3 4">
    <name type="scientific">Candidatus Bealeia paramacronuclearis</name>
    <dbReference type="NCBI Taxonomy" id="1921001"/>
    <lineage>
        <taxon>Bacteria</taxon>
        <taxon>Pseudomonadati</taxon>
        <taxon>Pseudomonadota</taxon>
        <taxon>Alphaproteobacteria</taxon>
        <taxon>Holosporales</taxon>
        <taxon>Holosporaceae</taxon>
        <taxon>Candidatus Bealeia</taxon>
    </lineage>
</organism>
<keyword evidence="4" id="KW-1185">Reference proteome</keyword>
<dbReference type="HAMAP" id="MF_00163">
    <property type="entry name" value="Pep_deformylase"/>
    <property type="match status" value="1"/>
</dbReference>
<proteinExistence type="inferred from homology"/>
<comment type="cofactor">
    <cofactor evidence="2">
        <name>Fe(2+)</name>
        <dbReference type="ChEBI" id="CHEBI:29033"/>
    </cofactor>
    <text evidence="2">Binds 1 Fe(2+) ion.</text>
</comment>
<comment type="similarity">
    <text evidence="1 2">Belongs to the polypeptide deformylase family.</text>
</comment>
<dbReference type="SUPFAM" id="SSF56420">
    <property type="entry name" value="Peptide deformylase"/>
    <property type="match status" value="1"/>
</dbReference>
<dbReference type="EC" id="3.5.1.88" evidence="2"/>
<protein>
    <recommendedName>
        <fullName evidence="2">Peptide deformylase</fullName>
        <shortName evidence="2">PDF</shortName>
        <ecNumber evidence="2">3.5.1.88</ecNumber>
    </recommendedName>
    <alternativeName>
        <fullName evidence="2">Polypeptide deformylase</fullName>
    </alternativeName>
</protein>